<dbReference type="AlphaFoldDB" id="A0A3N8QHB5"/>
<organism evidence="2 3">
    <name type="scientific">Burkholderia contaminans</name>
    <dbReference type="NCBI Taxonomy" id="488447"/>
    <lineage>
        <taxon>Bacteria</taxon>
        <taxon>Pseudomonadati</taxon>
        <taxon>Pseudomonadota</taxon>
        <taxon>Betaproteobacteria</taxon>
        <taxon>Burkholderiales</taxon>
        <taxon>Burkholderiaceae</taxon>
        <taxon>Burkholderia</taxon>
        <taxon>Burkholderia cepacia complex</taxon>
    </lineage>
</organism>
<name>A0A3N8QHB5_9BURK</name>
<gene>
    <name evidence="2" type="ORF">DF051_08360</name>
</gene>
<reference evidence="2 3" key="1">
    <citation type="submission" date="2018-08" db="EMBL/GenBank/DDBJ databases">
        <title>Comparative analysis of Burkholderia isolates from Puerto Rico.</title>
        <authorList>
            <person name="Hall C."/>
            <person name="Sahl J."/>
            <person name="Wagner D."/>
        </authorList>
    </citation>
    <scope>NUCLEOTIDE SEQUENCE [LARGE SCALE GENOMIC DNA]</scope>
    <source>
        <strain evidence="2 3">Bp9025</strain>
    </source>
</reference>
<evidence type="ECO:0000256" key="1">
    <source>
        <dbReference type="SAM" id="MobiDB-lite"/>
    </source>
</evidence>
<comment type="caution">
    <text evidence="2">The sequence shown here is derived from an EMBL/GenBank/DDBJ whole genome shotgun (WGS) entry which is preliminary data.</text>
</comment>
<accession>A0A3N8QHB5</accession>
<evidence type="ECO:0000313" key="2">
    <source>
        <dbReference type="EMBL" id="RQT18626.1"/>
    </source>
</evidence>
<feature type="compositionally biased region" description="Basic residues" evidence="1">
    <location>
        <begin position="47"/>
        <end position="58"/>
    </location>
</feature>
<evidence type="ECO:0000313" key="3">
    <source>
        <dbReference type="Proteomes" id="UP000277921"/>
    </source>
</evidence>
<protein>
    <submittedName>
        <fullName evidence="2">Uncharacterized protein</fullName>
    </submittedName>
</protein>
<feature type="region of interest" description="Disordered" evidence="1">
    <location>
        <begin position="22"/>
        <end position="68"/>
    </location>
</feature>
<dbReference type="EMBL" id="QTQV01000004">
    <property type="protein sequence ID" value="RQT18626.1"/>
    <property type="molecule type" value="Genomic_DNA"/>
</dbReference>
<proteinExistence type="predicted"/>
<sequence length="109" mass="11762">MRSHRKHGKCVLIALETEEEIHRSRNGFNPASPGPLGPGEAAEGRTAARHRRAQHHKCPPNPADLGRRRRHCCPTSASCLIDCPCSSECRRQPGHIVVVGVDAPSSCGA</sequence>
<dbReference type="Proteomes" id="UP000277921">
    <property type="component" value="Unassembled WGS sequence"/>
</dbReference>